<evidence type="ECO:0000313" key="2">
    <source>
        <dbReference type="EMBL" id="CAG2063195.1"/>
    </source>
</evidence>
<reference evidence="2" key="1">
    <citation type="submission" date="2021-03" db="EMBL/GenBank/DDBJ databases">
        <authorList>
            <person name="Tran Van P."/>
        </authorList>
    </citation>
    <scope>NUCLEOTIDE SEQUENCE</scope>
</reference>
<dbReference type="EMBL" id="CAJPIN010024865">
    <property type="protein sequence ID" value="CAG2063195.1"/>
    <property type="molecule type" value="Genomic_DNA"/>
</dbReference>
<dbReference type="PANTHER" id="PTHR11139">
    <property type="entry name" value="ATAXIA TELANGIECTASIA MUTATED ATM -RELATED"/>
    <property type="match status" value="1"/>
</dbReference>
<dbReference type="Proteomes" id="UP001153148">
    <property type="component" value="Unassembled WGS sequence"/>
</dbReference>
<dbReference type="PROSITE" id="PS51189">
    <property type="entry name" value="FAT"/>
    <property type="match status" value="1"/>
</dbReference>
<evidence type="ECO:0000259" key="1">
    <source>
        <dbReference type="PROSITE" id="PS51189"/>
    </source>
</evidence>
<gene>
    <name evidence="2" type="ORF">TPAB3V08_LOCUS10142</name>
</gene>
<proteinExistence type="predicted"/>
<organism evidence="2 3">
    <name type="scientific">Timema podura</name>
    <name type="common">Walking stick</name>
    <dbReference type="NCBI Taxonomy" id="61482"/>
    <lineage>
        <taxon>Eukaryota</taxon>
        <taxon>Metazoa</taxon>
        <taxon>Ecdysozoa</taxon>
        <taxon>Arthropoda</taxon>
        <taxon>Hexapoda</taxon>
        <taxon>Insecta</taxon>
        <taxon>Pterygota</taxon>
        <taxon>Neoptera</taxon>
        <taxon>Polyneoptera</taxon>
        <taxon>Phasmatodea</taxon>
        <taxon>Timematodea</taxon>
        <taxon>Timematoidea</taxon>
        <taxon>Timematidae</taxon>
        <taxon>Timema</taxon>
    </lineage>
</organism>
<dbReference type="InterPro" id="IPR014009">
    <property type="entry name" value="PIK_FAT"/>
</dbReference>
<keyword evidence="3" id="KW-1185">Reference proteome</keyword>
<dbReference type="PANTHER" id="PTHR11139:SF68">
    <property type="entry name" value="DNA-DEPENDENT PROTEIN KINASE CATALYTIC SUBUNIT"/>
    <property type="match status" value="1"/>
</dbReference>
<comment type="caution">
    <text evidence="2">The sequence shown here is derived from an EMBL/GenBank/DDBJ whole genome shotgun (WGS) entry which is preliminary data.</text>
</comment>
<sequence length="263" mass="29639">MNRSGFGSQPDDLGVVSSDVPEWMFLGWVSQLIASLDTPVGLALGDLILRLATSYPKAVIYPFYISSDKYKCKDGELAHHTRCLIDRLKGVLQTSSLQDTLLKAFSCVAQPPLILKYHLEILIKFLEDELLSLNKLRSSFRDMMAEVFSSDTTSETKLHGSVFKTVMSFKDTLLKILGENCDKVNGRNVRSVIQALKEEKAKVTAVMDSYSRKIPKLLKDFCPWLEEFQGAKLNEELEIPGQYTGEQRPLPQFHVKILGFDSK</sequence>
<feature type="domain" description="FAT" evidence="1">
    <location>
        <begin position="1"/>
        <end position="69"/>
    </location>
</feature>
<feature type="non-terminal residue" evidence="2">
    <location>
        <position position="263"/>
    </location>
</feature>
<protein>
    <recommendedName>
        <fullName evidence="1">FAT domain-containing protein</fullName>
    </recommendedName>
</protein>
<evidence type="ECO:0000313" key="3">
    <source>
        <dbReference type="Proteomes" id="UP001153148"/>
    </source>
</evidence>
<dbReference type="InterPro" id="IPR050517">
    <property type="entry name" value="DDR_Repair_Kinase"/>
</dbReference>
<name>A0ABN7P645_TIMPD</name>
<accession>A0ABN7P645</accession>